<dbReference type="InterPro" id="IPR023827">
    <property type="entry name" value="Peptidase_S8_Asp-AS"/>
</dbReference>
<dbReference type="AlphaFoldDB" id="A0A7D5QHH3"/>
<dbReference type="PROSITE" id="PS00137">
    <property type="entry name" value="SUBTILASE_HIS"/>
    <property type="match status" value="1"/>
</dbReference>
<organism evidence="9 10">
    <name type="scientific">Halorarum salinum</name>
    <dbReference type="NCBI Taxonomy" id="2743089"/>
    <lineage>
        <taxon>Archaea</taxon>
        <taxon>Methanobacteriati</taxon>
        <taxon>Methanobacteriota</taxon>
        <taxon>Stenosarchaea group</taxon>
        <taxon>Halobacteria</taxon>
        <taxon>Halobacteriales</taxon>
        <taxon>Haloferacaceae</taxon>
        <taxon>Halorarum</taxon>
    </lineage>
</organism>
<dbReference type="PROSITE" id="PS00138">
    <property type="entry name" value="SUBTILASE_SER"/>
    <property type="match status" value="1"/>
</dbReference>
<dbReference type="InterPro" id="IPR015500">
    <property type="entry name" value="Peptidase_S8_subtilisin-rel"/>
</dbReference>
<evidence type="ECO:0000256" key="5">
    <source>
        <dbReference type="PIRSR" id="PIRSR615500-1"/>
    </source>
</evidence>
<keyword evidence="10" id="KW-1185">Reference proteome</keyword>
<dbReference type="GO" id="GO:0004252">
    <property type="term" value="F:serine-type endopeptidase activity"/>
    <property type="evidence" value="ECO:0007669"/>
    <property type="project" value="UniProtKB-UniRule"/>
</dbReference>
<dbReference type="Pfam" id="PF10518">
    <property type="entry name" value="TAT_signal"/>
    <property type="match status" value="1"/>
</dbReference>
<keyword evidence="4 6" id="KW-0720">Serine protease</keyword>
<dbReference type="SUPFAM" id="SSF52743">
    <property type="entry name" value="Subtilisin-like"/>
    <property type="match status" value="1"/>
</dbReference>
<reference evidence="9 10" key="1">
    <citation type="submission" date="2020-06" db="EMBL/GenBank/DDBJ databases">
        <title>NJ-3-1, isolated from saline soil.</title>
        <authorList>
            <person name="Cui H.L."/>
            <person name="Shi X."/>
        </authorList>
    </citation>
    <scope>NUCLEOTIDE SEQUENCE [LARGE SCALE GENOMIC DNA]</scope>
    <source>
        <strain evidence="9 10">NJ-3-1</strain>
    </source>
</reference>
<dbReference type="InterPro" id="IPR019546">
    <property type="entry name" value="TAT_signal_bac_arc"/>
</dbReference>
<gene>
    <name evidence="9" type="ORF">HUG12_14655</name>
</gene>
<evidence type="ECO:0000256" key="4">
    <source>
        <dbReference type="ARBA" id="ARBA00022825"/>
    </source>
</evidence>
<dbReference type="InterPro" id="IPR006311">
    <property type="entry name" value="TAT_signal"/>
</dbReference>
<feature type="active site" description="Charge relay system" evidence="5 6">
    <location>
        <position position="146"/>
    </location>
</feature>
<dbReference type="RefSeq" id="WP_179269488.1">
    <property type="nucleotide sequence ID" value="NZ_CP058579.1"/>
</dbReference>
<dbReference type="PANTHER" id="PTHR43806:SF65">
    <property type="entry name" value="SERINE PROTEASE APRX"/>
    <property type="match status" value="1"/>
</dbReference>
<dbReference type="GO" id="GO:0006508">
    <property type="term" value="P:proteolysis"/>
    <property type="evidence" value="ECO:0007669"/>
    <property type="project" value="UniProtKB-KW"/>
</dbReference>
<feature type="active site" description="Charge relay system" evidence="5 6">
    <location>
        <position position="192"/>
    </location>
</feature>
<evidence type="ECO:0000313" key="10">
    <source>
        <dbReference type="Proteomes" id="UP000509626"/>
    </source>
</evidence>
<evidence type="ECO:0000256" key="3">
    <source>
        <dbReference type="ARBA" id="ARBA00022801"/>
    </source>
</evidence>
<dbReference type="InterPro" id="IPR023828">
    <property type="entry name" value="Peptidase_S8_Ser-AS"/>
</dbReference>
<dbReference type="InterPro" id="IPR050131">
    <property type="entry name" value="Peptidase_S8_subtilisin-like"/>
</dbReference>
<dbReference type="PROSITE" id="PS51318">
    <property type="entry name" value="TAT"/>
    <property type="match status" value="1"/>
</dbReference>
<feature type="domain" description="Peptidase S8/S53" evidence="8">
    <location>
        <begin position="511"/>
        <end position="565"/>
    </location>
</feature>
<name>A0A7D5QHH3_9EURY</name>
<dbReference type="KEGG" id="halu:HUG12_14655"/>
<evidence type="ECO:0000259" key="8">
    <source>
        <dbReference type="Pfam" id="PF00082"/>
    </source>
</evidence>
<feature type="domain" description="Peptidase S8/S53" evidence="8">
    <location>
        <begin position="137"/>
        <end position="334"/>
    </location>
</feature>
<dbReference type="PRINTS" id="PR00723">
    <property type="entry name" value="SUBTILISIN"/>
</dbReference>
<dbReference type="OrthoDB" id="341609at2157"/>
<dbReference type="GeneID" id="56038724"/>
<evidence type="ECO:0000256" key="7">
    <source>
        <dbReference type="RuleBase" id="RU003355"/>
    </source>
</evidence>
<dbReference type="Pfam" id="PF00082">
    <property type="entry name" value="Peptidase_S8"/>
    <property type="match status" value="2"/>
</dbReference>
<sequence length="603" mass="64861">MTDEPRRRYDRRTVLKAGGALGATAALPLAADTARAAGTVDDRLDLSASDALHEVIVVFADDESVARLSGDLDLREGIYEYRMLSMAYTALTSGQVRTVAGWDGVRRVRKAVELEYYDDDARGLVGVDAASDLGYDGSGVDVAVIDSGFSGPHPDFEGRIESNWQWVDDPLGSPDADWVDLGADADTDDLGHGTHVSGTIAGDGGASDGRYRGMAPGARLSVYSTNATQYLPYVVGAWDHVLARADDPDVDFDPDVVSNSYGVARDVRYNPDDPVNVATWEAYRRGMVVAFAAGNDGPAVDTLNRFAKAPHVLCVAATDDDREVTEFSSRGRTPDEDRETNYDRRTALGNLGRFHAAMTNEERTLDSGTWDGELGPSGTGSDYHAWEAPNGADVLALTLDLTPDGEQITVTVHEGSRDGTEVGKMGEEPVYQHYTLTTDVTGGETYWIELEPAANVAVTYEIDYEGFEQIRGEPEQFRPVGVYRPAVGTPGNSLVSTVGPTDPLDALEPDEEPYYTPMTGTSMATPVTAGVATLLIDAARMNGREWSPVDVINVLEATAEAVHGSYTPWNVGAGFVNAEAAVRRAERGEFADFDEVELTDTES</sequence>
<accession>A0A7D5QHH3</accession>
<dbReference type="PANTHER" id="PTHR43806">
    <property type="entry name" value="PEPTIDASE S8"/>
    <property type="match status" value="1"/>
</dbReference>
<dbReference type="InterPro" id="IPR000209">
    <property type="entry name" value="Peptidase_S8/S53_dom"/>
</dbReference>
<keyword evidence="3 6" id="KW-0378">Hydrolase</keyword>
<evidence type="ECO:0000256" key="6">
    <source>
        <dbReference type="PROSITE-ProRule" id="PRU01240"/>
    </source>
</evidence>
<keyword evidence="2 6" id="KW-0645">Protease</keyword>
<dbReference type="Gene3D" id="3.40.50.200">
    <property type="entry name" value="Peptidase S8/S53 domain"/>
    <property type="match status" value="2"/>
</dbReference>
<dbReference type="InterPro" id="IPR036852">
    <property type="entry name" value="Peptidase_S8/S53_dom_sf"/>
</dbReference>
<proteinExistence type="inferred from homology"/>
<feature type="active site" description="Charge relay system" evidence="5 6">
    <location>
        <position position="522"/>
    </location>
</feature>
<evidence type="ECO:0000256" key="2">
    <source>
        <dbReference type="ARBA" id="ARBA00022670"/>
    </source>
</evidence>
<evidence type="ECO:0000256" key="1">
    <source>
        <dbReference type="ARBA" id="ARBA00011073"/>
    </source>
</evidence>
<dbReference type="EMBL" id="CP058579">
    <property type="protein sequence ID" value="QLG62903.1"/>
    <property type="molecule type" value="Genomic_DNA"/>
</dbReference>
<evidence type="ECO:0000313" key="9">
    <source>
        <dbReference type="EMBL" id="QLG62903.1"/>
    </source>
</evidence>
<dbReference type="InterPro" id="IPR022398">
    <property type="entry name" value="Peptidase_S8_His-AS"/>
</dbReference>
<dbReference type="PROSITE" id="PS51892">
    <property type="entry name" value="SUBTILASE"/>
    <property type="match status" value="1"/>
</dbReference>
<dbReference type="Proteomes" id="UP000509626">
    <property type="component" value="Chromosome"/>
</dbReference>
<dbReference type="PROSITE" id="PS00136">
    <property type="entry name" value="SUBTILASE_ASP"/>
    <property type="match status" value="1"/>
</dbReference>
<protein>
    <submittedName>
        <fullName evidence="9">S8 family serine peptidase</fullName>
    </submittedName>
</protein>
<comment type="similarity">
    <text evidence="1 6 7">Belongs to the peptidase S8 family.</text>
</comment>